<dbReference type="GO" id="GO:0012505">
    <property type="term" value="C:endomembrane system"/>
    <property type="evidence" value="ECO:0007669"/>
    <property type="project" value="UniProtKB-SubCell"/>
</dbReference>
<accession>A0A3B0SPR8</accession>
<evidence type="ECO:0000256" key="8">
    <source>
        <dbReference type="ARBA" id="ARBA00022989"/>
    </source>
</evidence>
<evidence type="ECO:0000256" key="3">
    <source>
        <dbReference type="ARBA" id="ARBA00005513"/>
    </source>
</evidence>
<evidence type="ECO:0000256" key="7">
    <source>
        <dbReference type="ARBA" id="ARBA00022781"/>
    </source>
</evidence>
<reference evidence="14" key="1">
    <citation type="submission" date="2018-06" db="EMBL/GenBank/DDBJ databases">
        <authorList>
            <person name="Zhirakovskaya E."/>
        </authorList>
    </citation>
    <scope>NUCLEOTIDE SEQUENCE</scope>
</reference>
<evidence type="ECO:0000256" key="10">
    <source>
        <dbReference type="ARBA" id="ARBA00023136"/>
    </source>
</evidence>
<evidence type="ECO:0000256" key="4">
    <source>
        <dbReference type="ARBA" id="ARBA00022448"/>
    </source>
</evidence>
<gene>
    <name evidence="14" type="ORF">MNBD_ALPHA01-1013</name>
</gene>
<dbReference type="InterPro" id="IPR050059">
    <property type="entry name" value="ATP_synthase_B_chain"/>
</dbReference>
<keyword evidence="7" id="KW-0375">Hydrogen ion transport</keyword>
<dbReference type="InterPro" id="IPR002146">
    <property type="entry name" value="ATP_synth_b/b'su_bac/chlpt"/>
</dbReference>
<dbReference type="GO" id="GO:0045259">
    <property type="term" value="C:proton-transporting ATP synthase complex"/>
    <property type="evidence" value="ECO:0007669"/>
    <property type="project" value="UniProtKB-KW"/>
</dbReference>
<dbReference type="PANTHER" id="PTHR33445:SF1">
    <property type="entry name" value="ATP SYNTHASE SUBUNIT B"/>
    <property type="match status" value="1"/>
</dbReference>
<comment type="subcellular location">
    <subcellularLocation>
        <location evidence="2">Endomembrane system</location>
    </subcellularLocation>
    <subcellularLocation>
        <location evidence="1">Membrane</location>
        <topology evidence="1">Single-pass membrane protein</topology>
    </subcellularLocation>
</comment>
<feature type="transmembrane region" description="Helical" evidence="13">
    <location>
        <begin position="12"/>
        <end position="32"/>
    </location>
</feature>
<keyword evidence="12" id="KW-0175">Coiled coil</keyword>
<dbReference type="GO" id="GO:0046961">
    <property type="term" value="F:proton-transporting ATPase activity, rotational mechanism"/>
    <property type="evidence" value="ECO:0007669"/>
    <property type="project" value="TreeGrafter"/>
</dbReference>
<evidence type="ECO:0008006" key="15">
    <source>
        <dbReference type="Google" id="ProtNLM"/>
    </source>
</evidence>
<evidence type="ECO:0000256" key="5">
    <source>
        <dbReference type="ARBA" id="ARBA00022547"/>
    </source>
</evidence>
<keyword evidence="6 13" id="KW-0812">Transmembrane</keyword>
<evidence type="ECO:0000256" key="11">
    <source>
        <dbReference type="ARBA" id="ARBA00025198"/>
    </source>
</evidence>
<evidence type="ECO:0000256" key="9">
    <source>
        <dbReference type="ARBA" id="ARBA00023065"/>
    </source>
</evidence>
<protein>
    <recommendedName>
        <fullName evidence="15">ATP synthase F0 sector subunit b</fullName>
    </recommendedName>
</protein>
<dbReference type="AlphaFoldDB" id="A0A3B0SPR8"/>
<keyword evidence="5" id="KW-0138">CF(0)</keyword>
<comment type="function">
    <text evidence="11">F(1)F(0) ATP synthase produces ATP from ADP in the presence of a proton or sodium gradient. F-type ATPases consist of two structural domains, F(1) containing the extramembraneous catalytic core and F(0) containing the membrane proton channel, linked together by a central stalk and a peripheral stalk. During catalysis, ATP synthesis in the catalytic domain of F(1) is coupled via a rotary mechanism of the central stalk subunits to proton translocation.</text>
</comment>
<proteinExistence type="inferred from homology"/>
<keyword evidence="9" id="KW-0406">Ion transport</keyword>
<sequence>MPQLDPAVFLPQIFWLFVLFGLVYLFIAHSAAPKITRVLERRQDRISSDLQEAEKLQAQAEEARITYEQALEEARRNATSMVATRRDAIKADMEAEYNKLTAQLSAEAEAAGVKITAAKDKALDEVRSISADVCQDIIRTVSGLSVDEKTVAEKLVTKFDEVKESANG</sequence>
<dbReference type="CDD" id="cd06503">
    <property type="entry name" value="ATP-synt_Fo_b"/>
    <property type="match status" value="1"/>
</dbReference>
<feature type="coiled-coil region" evidence="12">
    <location>
        <begin position="39"/>
        <end position="110"/>
    </location>
</feature>
<evidence type="ECO:0000256" key="6">
    <source>
        <dbReference type="ARBA" id="ARBA00022692"/>
    </source>
</evidence>
<keyword evidence="4" id="KW-0813">Transport</keyword>
<evidence type="ECO:0000256" key="2">
    <source>
        <dbReference type="ARBA" id="ARBA00004308"/>
    </source>
</evidence>
<evidence type="ECO:0000256" key="1">
    <source>
        <dbReference type="ARBA" id="ARBA00004167"/>
    </source>
</evidence>
<evidence type="ECO:0000313" key="14">
    <source>
        <dbReference type="EMBL" id="VAW07458.1"/>
    </source>
</evidence>
<evidence type="ECO:0000256" key="12">
    <source>
        <dbReference type="SAM" id="Coils"/>
    </source>
</evidence>
<dbReference type="GO" id="GO:0015986">
    <property type="term" value="P:proton motive force-driven ATP synthesis"/>
    <property type="evidence" value="ECO:0007669"/>
    <property type="project" value="InterPro"/>
</dbReference>
<keyword evidence="8 13" id="KW-1133">Transmembrane helix</keyword>
<keyword evidence="10 13" id="KW-0472">Membrane</keyword>
<dbReference type="Pfam" id="PF00430">
    <property type="entry name" value="ATP-synt_B"/>
    <property type="match status" value="1"/>
</dbReference>
<evidence type="ECO:0000256" key="13">
    <source>
        <dbReference type="SAM" id="Phobius"/>
    </source>
</evidence>
<organism evidence="14">
    <name type="scientific">hydrothermal vent metagenome</name>
    <dbReference type="NCBI Taxonomy" id="652676"/>
    <lineage>
        <taxon>unclassified sequences</taxon>
        <taxon>metagenomes</taxon>
        <taxon>ecological metagenomes</taxon>
    </lineage>
</organism>
<comment type="similarity">
    <text evidence="3">Belongs to the ATPase B chain family.</text>
</comment>
<dbReference type="EMBL" id="UOEJ01000275">
    <property type="protein sequence ID" value="VAW07458.1"/>
    <property type="molecule type" value="Genomic_DNA"/>
</dbReference>
<dbReference type="HAMAP" id="MF_01398">
    <property type="entry name" value="ATP_synth_b_bprime"/>
    <property type="match status" value="1"/>
</dbReference>
<dbReference type="SUPFAM" id="SSF58113">
    <property type="entry name" value="Apolipoprotein A-I"/>
    <property type="match status" value="1"/>
</dbReference>
<dbReference type="PANTHER" id="PTHR33445">
    <property type="entry name" value="ATP SYNTHASE SUBUNIT B', CHLOROPLASTIC"/>
    <property type="match status" value="1"/>
</dbReference>
<name>A0A3B0SPR8_9ZZZZ</name>